<dbReference type="InterPro" id="IPR028090">
    <property type="entry name" value="JAB_dom_prok"/>
</dbReference>
<keyword evidence="1" id="KW-0645">Protease</keyword>
<evidence type="ECO:0000256" key="1">
    <source>
        <dbReference type="ARBA" id="ARBA00022670"/>
    </source>
</evidence>
<dbReference type="RefSeq" id="WP_281274895.1">
    <property type="nucleotide sequence ID" value="NZ_RKRA01000001.1"/>
</dbReference>
<keyword evidence="2" id="KW-0479">Metal-binding</keyword>
<keyword evidence="8" id="KW-1185">Reference proteome</keyword>
<dbReference type="AlphaFoldDB" id="A0A3N5A5C7"/>
<protein>
    <submittedName>
        <fullName evidence="7">Integrative and conjugative element protein (TIGR02256 family)</fullName>
    </submittedName>
</protein>
<dbReference type="Gene3D" id="3.40.140.10">
    <property type="entry name" value="Cytidine Deaminase, domain 2"/>
    <property type="match status" value="1"/>
</dbReference>
<dbReference type="SUPFAM" id="SSF102712">
    <property type="entry name" value="JAB1/MPN domain"/>
    <property type="match status" value="1"/>
</dbReference>
<keyword evidence="4" id="KW-0862">Zinc</keyword>
<dbReference type="EMBL" id="RKRA01000001">
    <property type="protein sequence ID" value="RPF28565.1"/>
    <property type="molecule type" value="Genomic_DNA"/>
</dbReference>
<evidence type="ECO:0000256" key="5">
    <source>
        <dbReference type="ARBA" id="ARBA00023049"/>
    </source>
</evidence>
<proteinExistence type="predicted"/>
<keyword evidence="3" id="KW-0378">Hydrolase</keyword>
<dbReference type="GO" id="GO:0046872">
    <property type="term" value="F:metal ion binding"/>
    <property type="evidence" value="ECO:0007669"/>
    <property type="project" value="UniProtKB-KW"/>
</dbReference>
<gene>
    <name evidence="7" type="ORF">EDD32_3098</name>
</gene>
<dbReference type="Proteomes" id="UP000280726">
    <property type="component" value="Unassembled WGS sequence"/>
</dbReference>
<keyword evidence="5" id="KW-0482">Metalloprotease</keyword>
<evidence type="ECO:0000256" key="3">
    <source>
        <dbReference type="ARBA" id="ARBA00022801"/>
    </source>
</evidence>
<reference evidence="7 8" key="1">
    <citation type="submission" date="2018-11" db="EMBL/GenBank/DDBJ databases">
        <title>Sequencing the genomes of 1000 actinobacteria strains.</title>
        <authorList>
            <person name="Klenk H.-P."/>
        </authorList>
    </citation>
    <scope>NUCLEOTIDE SEQUENCE [LARGE SCALE GENOMIC DNA]</scope>
    <source>
        <strain evidence="7 8">DSM 14418</strain>
    </source>
</reference>
<evidence type="ECO:0000256" key="2">
    <source>
        <dbReference type="ARBA" id="ARBA00022723"/>
    </source>
</evidence>
<dbReference type="GO" id="GO:0008237">
    <property type="term" value="F:metallopeptidase activity"/>
    <property type="evidence" value="ECO:0007669"/>
    <property type="project" value="UniProtKB-KW"/>
</dbReference>
<dbReference type="GO" id="GO:0006508">
    <property type="term" value="P:proteolysis"/>
    <property type="evidence" value="ECO:0007669"/>
    <property type="project" value="UniProtKB-KW"/>
</dbReference>
<sequence>MRQTPVVLTIEPAAAATLTSEASRAFPMETGGVLMGWELGGRVHIHTVVGPGPAAVHRPAAFHPDSEWQEGEIARIYAESGRRVSYLGDWHTHPRGSTRMSLTDRGTLLSIANHAAARCPNAVMLILAGMSNKWSLGAFRVERVPLLLGIAVTTVTAPVPQLAVWDDDVGGRKR</sequence>
<dbReference type="Pfam" id="PF14464">
    <property type="entry name" value="Prok-JAB"/>
    <property type="match status" value="1"/>
</dbReference>
<feature type="domain" description="JAB" evidence="6">
    <location>
        <begin position="18"/>
        <end position="129"/>
    </location>
</feature>
<comment type="caution">
    <text evidence="7">The sequence shown here is derived from an EMBL/GenBank/DDBJ whole genome shotgun (WGS) entry which is preliminary data.</text>
</comment>
<accession>A0A3N5A5C7</accession>
<name>A0A3N5A5C7_9MICO</name>
<evidence type="ECO:0000313" key="7">
    <source>
        <dbReference type="EMBL" id="RPF28565.1"/>
    </source>
</evidence>
<evidence type="ECO:0000259" key="6">
    <source>
        <dbReference type="Pfam" id="PF14464"/>
    </source>
</evidence>
<organism evidence="7 8">
    <name type="scientific">Georgenia muralis</name>
    <dbReference type="NCBI Taxonomy" id="154117"/>
    <lineage>
        <taxon>Bacteria</taxon>
        <taxon>Bacillati</taxon>
        <taxon>Actinomycetota</taxon>
        <taxon>Actinomycetes</taxon>
        <taxon>Micrococcales</taxon>
        <taxon>Bogoriellaceae</taxon>
        <taxon>Georgenia</taxon>
    </lineage>
</organism>
<evidence type="ECO:0000256" key="4">
    <source>
        <dbReference type="ARBA" id="ARBA00022833"/>
    </source>
</evidence>
<evidence type="ECO:0000313" key="8">
    <source>
        <dbReference type="Proteomes" id="UP000280726"/>
    </source>
</evidence>